<organism evidence="1 2">
    <name type="scientific">Xylophilus ampelinus</name>
    <dbReference type="NCBI Taxonomy" id="54067"/>
    <lineage>
        <taxon>Bacteria</taxon>
        <taxon>Pseudomonadati</taxon>
        <taxon>Pseudomonadota</taxon>
        <taxon>Betaproteobacteria</taxon>
        <taxon>Burkholderiales</taxon>
        <taxon>Xylophilus</taxon>
    </lineage>
</organism>
<dbReference type="CDD" id="cd00229">
    <property type="entry name" value="SGNH_hydrolase"/>
    <property type="match status" value="1"/>
</dbReference>
<evidence type="ECO:0000313" key="2">
    <source>
        <dbReference type="Proteomes" id="UP000247540"/>
    </source>
</evidence>
<name>A0A318SHF8_9BURK</name>
<gene>
    <name evidence="1" type="ORF">DFQ15_10827</name>
</gene>
<dbReference type="InterPro" id="IPR036514">
    <property type="entry name" value="SGNH_hydro_sf"/>
</dbReference>
<dbReference type="RefSeq" id="WP_110465297.1">
    <property type="nucleotide sequence ID" value="NZ_JAMOFZ010000008.1"/>
</dbReference>
<sequence>MAIGSALLGLTILVIGDSHLATPGYLITTLQDDLMQQGAKVKSIGLCGIQPADWVISSPGNCGGAQRDGKSPVKALVGPAARTTAVAELIQRDKPDLVLVVMGDTMAGYKQPEFPATWAWQQVKRLTGAIAKTGVECAWIGPGWGQPGGKYGKNYDRVKQVGAFISENSAPCTYVDSLAMSQPGQWPTIDGQHFTGPGYTAWATGITAAVLKLPVVTKRKTEAK</sequence>
<proteinExistence type="predicted"/>
<dbReference type="Gene3D" id="3.40.50.1110">
    <property type="entry name" value="SGNH hydrolase"/>
    <property type="match status" value="1"/>
</dbReference>
<evidence type="ECO:0000313" key="1">
    <source>
        <dbReference type="EMBL" id="PYE78238.1"/>
    </source>
</evidence>
<dbReference type="OrthoDB" id="8717310at2"/>
<dbReference type="Proteomes" id="UP000247540">
    <property type="component" value="Unassembled WGS sequence"/>
</dbReference>
<dbReference type="SUPFAM" id="SSF52266">
    <property type="entry name" value="SGNH hydrolase"/>
    <property type="match status" value="1"/>
</dbReference>
<accession>A0A318SHF8</accession>
<dbReference type="EMBL" id="QJTC01000008">
    <property type="protein sequence ID" value="PYE78238.1"/>
    <property type="molecule type" value="Genomic_DNA"/>
</dbReference>
<reference evidence="1 2" key="1">
    <citation type="submission" date="2018-06" db="EMBL/GenBank/DDBJ databases">
        <title>Genomic Encyclopedia of Type Strains, Phase III (KMG-III): the genomes of soil and plant-associated and newly described type strains.</title>
        <authorList>
            <person name="Whitman W."/>
        </authorList>
    </citation>
    <scope>NUCLEOTIDE SEQUENCE [LARGE SCALE GENOMIC DNA]</scope>
    <source>
        <strain evidence="1 2">CECT 7646</strain>
    </source>
</reference>
<keyword evidence="2" id="KW-1185">Reference proteome</keyword>
<dbReference type="AlphaFoldDB" id="A0A318SHF8"/>
<dbReference type="GO" id="GO:0016788">
    <property type="term" value="F:hydrolase activity, acting on ester bonds"/>
    <property type="evidence" value="ECO:0007669"/>
    <property type="project" value="UniProtKB-ARBA"/>
</dbReference>
<evidence type="ECO:0008006" key="3">
    <source>
        <dbReference type="Google" id="ProtNLM"/>
    </source>
</evidence>
<comment type="caution">
    <text evidence="1">The sequence shown here is derived from an EMBL/GenBank/DDBJ whole genome shotgun (WGS) entry which is preliminary data.</text>
</comment>
<protein>
    <recommendedName>
        <fullName evidence="3">Lysophospholipase L1-like esterase</fullName>
    </recommendedName>
</protein>